<dbReference type="InterPro" id="IPR008271">
    <property type="entry name" value="Ser/Thr_kinase_AS"/>
</dbReference>
<dbReference type="Pfam" id="PF07714">
    <property type="entry name" value="PK_Tyr_Ser-Thr"/>
    <property type="match status" value="2"/>
</dbReference>
<dbReference type="SMART" id="SM00220">
    <property type="entry name" value="S_TKc"/>
    <property type="match status" value="1"/>
</dbReference>
<keyword evidence="1" id="KW-0547">Nucleotide-binding</keyword>
<dbReference type="InterPro" id="IPR000719">
    <property type="entry name" value="Prot_kinase_dom"/>
</dbReference>
<dbReference type="EMBL" id="JAUJYO010000022">
    <property type="protein sequence ID" value="KAK1282185.1"/>
    <property type="molecule type" value="Genomic_DNA"/>
</dbReference>
<feature type="domain" description="Protein kinase" evidence="3">
    <location>
        <begin position="58"/>
        <end position="324"/>
    </location>
</feature>
<dbReference type="Gene3D" id="3.30.200.20">
    <property type="entry name" value="Phosphorylase Kinase, domain 1"/>
    <property type="match status" value="1"/>
</dbReference>
<dbReference type="GO" id="GO:0007166">
    <property type="term" value="P:cell surface receptor signaling pathway"/>
    <property type="evidence" value="ECO:0007669"/>
    <property type="project" value="InterPro"/>
</dbReference>
<name>A0AAV9C013_ACOCL</name>
<evidence type="ECO:0000256" key="1">
    <source>
        <dbReference type="ARBA" id="ARBA00022741"/>
    </source>
</evidence>
<dbReference type="PROSITE" id="PS50011">
    <property type="entry name" value="PROTEIN_KINASE_DOM"/>
    <property type="match status" value="1"/>
</dbReference>
<evidence type="ECO:0000259" key="3">
    <source>
        <dbReference type="PROSITE" id="PS50011"/>
    </source>
</evidence>
<keyword evidence="5" id="KW-1185">Reference proteome</keyword>
<evidence type="ECO:0000256" key="2">
    <source>
        <dbReference type="ARBA" id="ARBA00022840"/>
    </source>
</evidence>
<evidence type="ECO:0000313" key="4">
    <source>
        <dbReference type="EMBL" id="KAK1282185.1"/>
    </source>
</evidence>
<dbReference type="AlphaFoldDB" id="A0AAV9C013"/>
<sequence>MDYLKRRAQSFLFNTKKEAAAWEYRNGEARLRTQLKHFGRESNPIMIFTFKDILLMTNNFSDILVRDSTGYLYKGTTLGGRSVVVKKPNSNHHDDAQERFTNSIVVHSNMNHKNVVKLIGCCLETQSPIPVFDFSFNGETLDDRMHHPESMSWKNRLRIAAEIADGLNYMHIGAPVPFIHRDIKPKNVILDETALGGQLAHLKSGTVIAKDIALMTDNYNKSNLIDDTDSNNKVGELRKLVSLYKGALNGRPVVVRKHDSPWFYDTRETIINSIVTLSNVNHKNVFKILGCCSETEPPIVVYDLSPNGVLLDHLFGVKGHPKMS</sequence>
<dbReference type="GO" id="GO:0005886">
    <property type="term" value="C:plasma membrane"/>
    <property type="evidence" value="ECO:0007669"/>
    <property type="project" value="TreeGrafter"/>
</dbReference>
<dbReference type="InterPro" id="IPR045274">
    <property type="entry name" value="WAK-like"/>
</dbReference>
<organism evidence="4 5">
    <name type="scientific">Acorus calamus</name>
    <name type="common">Sweet flag</name>
    <dbReference type="NCBI Taxonomy" id="4465"/>
    <lineage>
        <taxon>Eukaryota</taxon>
        <taxon>Viridiplantae</taxon>
        <taxon>Streptophyta</taxon>
        <taxon>Embryophyta</taxon>
        <taxon>Tracheophyta</taxon>
        <taxon>Spermatophyta</taxon>
        <taxon>Magnoliopsida</taxon>
        <taxon>Liliopsida</taxon>
        <taxon>Acoraceae</taxon>
        <taxon>Acorus</taxon>
    </lineage>
</organism>
<dbReference type="PANTHER" id="PTHR27005">
    <property type="entry name" value="WALL-ASSOCIATED RECEPTOR KINASE-LIKE 21"/>
    <property type="match status" value="1"/>
</dbReference>
<dbReference type="GO" id="GO:0005524">
    <property type="term" value="F:ATP binding"/>
    <property type="evidence" value="ECO:0007669"/>
    <property type="project" value="UniProtKB-KW"/>
</dbReference>
<dbReference type="Proteomes" id="UP001180020">
    <property type="component" value="Unassembled WGS sequence"/>
</dbReference>
<comment type="caution">
    <text evidence="4">The sequence shown here is derived from an EMBL/GenBank/DDBJ whole genome shotgun (WGS) entry which is preliminary data.</text>
</comment>
<keyword evidence="4" id="KW-0808">Transferase</keyword>
<dbReference type="SUPFAM" id="SSF56112">
    <property type="entry name" value="Protein kinase-like (PK-like)"/>
    <property type="match status" value="2"/>
</dbReference>
<dbReference type="PANTHER" id="PTHR27005:SF466">
    <property type="entry name" value="NON-FUNCTIONAL PSEUDOKINASE ZED1-LIKE"/>
    <property type="match status" value="1"/>
</dbReference>
<dbReference type="Gene3D" id="1.10.510.10">
    <property type="entry name" value="Transferase(Phosphotransferase) domain 1"/>
    <property type="match status" value="2"/>
</dbReference>
<reference evidence="4" key="2">
    <citation type="submission" date="2023-06" db="EMBL/GenBank/DDBJ databases">
        <authorList>
            <person name="Ma L."/>
            <person name="Liu K.-W."/>
            <person name="Li Z."/>
            <person name="Hsiao Y.-Y."/>
            <person name="Qi Y."/>
            <person name="Fu T."/>
            <person name="Tang G."/>
            <person name="Zhang D."/>
            <person name="Sun W.-H."/>
            <person name="Liu D.-K."/>
            <person name="Li Y."/>
            <person name="Chen G.-Z."/>
            <person name="Liu X.-D."/>
            <person name="Liao X.-Y."/>
            <person name="Jiang Y.-T."/>
            <person name="Yu X."/>
            <person name="Hao Y."/>
            <person name="Huang J."/>
            <person name="Zhao X.-W."/>
            <person name="Ke S."/>
            <person name="Chen Y.-Y."/>
            <person name="Wu W.-L."/>
            <person name="Hsu J.-L."/>
            <person name="Lin Y.-F."/>
            <person name="Huang M.-D."/>
            <person name="Li C.-Y."/>
            <person name="Huang L."/>
            <person name="Wang Z.-W."/>
            <person name="Zhao X."/>
            <person name="Zhong W.-Y."/>
            <person name="Peng D.-H."/>
            <person name="Ahmad S."/>
            <person name="Lan S."/>
            <person name="Zhang J.-S."/>
            <person name="Tsai W.-C."/>
            <person name="Van De Peer Y."/>
            <person name="Liu Z.-J."/>
        </authorList>
    </citation>
    <scope>NUCLEOTIDE SEQUENCE</scope>
    <source>
        <strain evidence="4">CP</strain>
        <tissue evidence="4">Leaves</tissue>
    </source>
</reference>
<dbReference type="GO" id="GO:0004674">
    <property type="term" value="F:protein serine/threonine kinase activity"/>
    <property type="evidence" value="ECO:0007669"/>
    <property type="project" value="TreeGrafter"/>
</dbReference>
<reference evidence="4" key="1">
    <citation type="journal article" date="2023" name="Nat. Commun.">
        <title>Diploid and tetraploid genomes of Acorus and the evolution of monocots.</title>
        <authorList>
            <person name="Ma L."/>
            <person name="Liu K.W."/>
            <person name="Li Z."/>
            <person name="Hsiao Y.Y."/>
            <person name="Qi Y."/>
            <person name="Fu T."/>
            <person name="Tang G.D."/>
            <person name="Zhang D."/>
            <person name="Sun W.H."/>
            <person name="Liu D.K."/>
            <person name="Li Y."/>
            <person name="Chen G.Z."/>
            <person name="Liu X.D."/>
            <person name="Liao X.Y."/>
            <person name="Jiang Y.T."/>
            <person name="Yu X."/>
            <person name="Hao Y."/>
            <person name="Huang J."/>
            <person name="Zhao X.W."/>
            <person name="Ke S."/>
            <person name="Chen Y.Y."/>
            <person name="Wu W.L."/>
            <person name="Hsu J.L."/>
            <person name="Lin Y.F."/>
            <person name="Huang M.D."/>
            <person name="Li C.Y."/>
            <person name="Huang L."/>
            <person name="Wang Z.W."/>
            <person name="Zhao X."/>
            <person name="Zhong W.Y."/>
            <person name="Peng D.H."/>
            <person name="Ahmad S."/>
            <person name="Lan S."/>
            <person name="Zhang J.S."/>
            <person name="Tsai W.C."/>
            <person name="Van de Peer Y."/>
            <person name="Liu Z.J."/>
        </authorList>
    </citation>
    <scope>NUCLEOTIDE SEQUENCE</scope>
    <source>
        <strain evidence="4">CP</strain>
    </source>
</reference>
<keyword evidence="4" id="KW-0675">Receptor</keyword>
<gene>
    <name evidence="4" type="primary">WAKL16</name>
    <name evidence="4" type="ORF">QJS10_CPB22g01389</name>
</gene>
<dbReference type="InterPro" id="IPR001245">
    <property type="entry name" value="Ser-Thr/Tyr_kinase_cat_dom"/>
</dbReference>
<keyword evidence="2" id="KW-0067">ATP-binding</keyword>
<protein>
    <submittedName>
        <fullName evidence="4">Wall-associated receptor kinase-like 16</fullName>
    </submittedName>
</protein>
<keyword evidence="4" id="KW-0418">Kinase</keyword>
<dbReference type="InterPro" id="IPR011009">
    <property type="entry name" value="Kinase-like_dom_sf"/>
</dbReference>
<accession>A0AAV9C013</accession>
<proteinExistence type="predicted"/>
<evidence type="ECO:0000313" key="5">
    <source>
        <dbReference type="Proteomes" id="UP001180020"/>
    </source>
</evidence>
<dbReference type="PROSITE" id="PS00108">
    <property type="entry name" value="PROTEIN_KINASE_ST"/>
    <property type="match status" value="1"/>
</dbReference>